<dbReference type="SUPFAM" id="SSF140453">
    <property type="entry name" value="EsxAB dimer-like"/>
    <property type="match status" value="1"/>
</dbReference>
<feature type="compositionally biased region" description="Polar residues" evidence="1">
    <location>
        <begin position="321"/>
        <end position="330"/>
    </location>
</feature>
<feature type="region of interest" description="Disordered" evidence="1">
    <location>
        <begin position="269"/>
        <end position="336"/>
    </location>
</feature>
<sequence>MTAAVSSSVTTSTTGAGIFDSYHGLVQSIQEDAESEGEKVLDVAINAAGVVADTVAFAMDPLAGLLTAGVGWLLEHVSFLREPLDMLLGNPEEIQANVDKLKTYAANVRSLADAHSQDMANFQDWTGQAADAFHSNMDRLGGELASLADTVEGTATVVAVSGVLVTTLRSIVRDMIASLIAELIEGALIAAASAVVTFGASIAGFIGYAVGRAAALGAKIAGKISKLIAGMARQGSRLAKLGQAMGELAKNLGRFAMIAGVGKSVYDATKPGQPDLDTGSGDDGSGENGYGENGYGENGYGENGYGSDGADRAGYPAAQAPSGQYPQQSRVDGEPLRHVKMDRAAAEPYLRVGVEVPPDRGATAFQNFGPRPGERESGDNPR</sequence>
<dbReference type="InterPro" id="IPR036689">
    <property type="entry name" value="ESAT-6-like_sf"/>
</dbReference>
<dbReference type="OrthoDB" id="4763957at2"/>
<evidence type="ECO:0000256" key="1">
    <source>
        <dbReference type="SAM" id="MobiDB-lite"/>
    </source>
</evidence>
<feature type="compositionally biased region" description="Gly residues" evidence="1">
    <location>
        <begin position="281"/>
        <end position="307"/>
    </location>
</feature>
<evidence type="ECO:0008006" key="4">
    <source>
        <dbReference type="Google" id="ProtNLM"/>
    </source>
</evidence>
<organism evidence="2 3">
    <name type="scientific">Gandjariella thermophila</name>
    <dbReference type="NCBI Taxonomy" id="1931992"/>
    <lineage>
        <taxon>Bacteria</taxon>
        <taxon>Bacillati</taxon>
        <taxon>Actinomycetota</taxon>
        <taxon>Actinomycetes</taxon>
        <taxon>Pseudonocardiales</taxon>
        <taxon>Pseudonocardiaceae</taxon>
        <taxon>Gandjariella</taxon>
    </lineage>
</organism>
<name>A0A4D4J281_9PSEU</name>
<dbReference type="Proteomes" id="UP000298860">
    <property type="component" value="Unassembled WGS sequence"/>
</dbReference>
<dbReference type="EMBL" id="BJFL01000003">
    <property type="protein sequence ID" value="GDY29212.1"/>
    <property type="molecule type" value="Genomic_DNA"/>
</dbReference>
<feature type="region of interest" description="Disordered" evidence="1">
    <location>
        <begin position="354"/>
        <end position="382"/>
    </location>
</feature>
<accession>A0A4D4J281</accession>
<gene>
    <name evidence="2" type="ORF">GTS_08450</name>
</gene>
<proteinExistence type="predicted"/>
<dbReference type="RefSeq" id="WP_137812411.1">
    <property type="nucleotide sequence ID" value="NZ_BJFL01000003.1"/>
</dbReference>
<keyword evidence="3" id="KW-1185">Reference proteome</keyword>
<dbReference type="AlphaFoldDB" id="A0A4D4J281"/>
<evidence type="ECO:0000313" key="2">
    <source>
        <dbReference type="EMBL" id="GDY29212.1"/>
    </source>
</evidence>
<comment type="caution">
    <text evidence="2">The sequence shown here is derived from an EMBL/GenBank/DDBJ whole genome shotgun (WGS) entry which is preliminary data.</text>
</comment>
<reference evidence="3" key="1">
    <citation type="submission" date="2019-04" db="EMBL/GenBank/DDBJ databases">
        <title>Draft genome sequence of Pseudonocardiaceae bacterium SL3-2-4.</title>
        <authorList>
            <person name="Ningsih F."/>
            <person name="Yokota A."/>
            <person name="Sakai Y."/>
            <person name="Nanatani K."/>
            <person name="Yabe S."/>
            <person name="Oetari A."/>
            <person name="Sjamsuridzal W."/>
        </authorList>
    </citation>
    <scope>NUCLEOTIDE SEQUENCE [LARGE SCALE GENOMIC DNA]</scope>
    <source>
        <strain evidence="3">SL3-2-4</strain>
    </source>
</reference>
<evidence type="ECO:0000313" key="3">
    <source>
        <dbReference type="Proteomes" id="UP000298860"/>
    </source>
</evidence>
<protein>
    <recommendedName>
        <fullName evidence="4">WXG100 family type VII secretion target</fullName>
    </recommendedName>
</protein>
<feature type="compositionally biased region" description="Basic and acidic residues" evidence="1">
    <location>
        <begin position="372"/>
        <end position="382"/>
    </location>
</feature>
<dbReference type="Gene3D" id="1.10.287.1060">
    <property type="entry name" value="ESAT-6-like"/>
    <property type="match status" value="1"/>
</dbReference>